<dbReference type="Gene3D" id="3.30.450.20">
    <property type="entry name" value="PAS domain"/>
    <property type="match status" value="1"/>
</dbReference>
<dbReference type="HOGENOM" id="CLU_1394354_0_0_7"/>
<accession>F2NDY9</accession>
<evidence type="ECO:0008006" key="3">
    <source>
        <dbReference type="Google" id="ProtNLM"/>
    </source>
</evidence>
<proteinExistence type="predicted"/>
<dbReference type="AlphaFoldDB" id="F2NDY9"/>
<gene>
    <name evidence="1" type="ordered locus">Desac_2744</name>
</gene>
<dbReference type="KEGG" id="dao:Desac_2744"/>
<protein>
    <recommendedName>
        <fullName evidence="3">Cache domain-containing protein</fullName>
    </recommendedName>
</protein>
<dbReference type="EMBL" id="CP002629">
    <property type="protein sequence ID" value="AEB10557.1"/>
    <property type="molecule type" value="Genomic_DNA"/>
</dbReference>
<dbReference type="STRING" id="880072.Desac_2744"/>
<evidence type="ECO:0000313" key="1">
    <source>
        <dbReference type="EMBL" id="AEB10557.1"/>
    </source>
</evidence>
<evidence type="ECO:0000313" key="2">
    <source>
        <dbReference type="Proteomes" id="UP000000483"/>
    </source>
</evidence>
<organism evidence="1 2">
    <name type="scientific">Desulfobacca acetoxidans (strain ATCC 700848 / DSM 11109 / ASRB2)</name>
    <dbReference type="NCBI Taxonomy" id="880072"/>
    <lineage>
        <taxon>Bacteria</taxon>
        <taxon>Pseudomonadati</taxon>
        <taxon>Thermodesulfobacteriota</taxon>
        <taxon>Desulfobaccia</taxon>
        <taxon>Desulfobaccales</taxon>
        <taxon>Desulfobaccaceae</taxon>
        <taxon>Desulfobacca</taxon>
    </lineage>
</organism>
<dbReference type="eggNOG" id="ENOG502ZUJW">
    <property type="taxonomic scope" value="Bacteria"/>
</dbReference>
<dbReference type="RefSeq" id="WP_013707666.1">
    <property type="nucleotide sequence ID" value="NC_015388.1"/>
</dbReference>
<reference evidence="2" key="2">
    <citation type="submission" date="2011-03" db="EMBL/GenBank/DDBJ databases">
        <title>The complete genome of Desulfobacca acetoxidans DSM 11109.</title>
        <authorList>
            <consortium name="US DOE Joint Genome Institute (JGI-PGF)"/>
            <person name="Lucas S."/>
            <person name="Copeland A."/>
            <person name="Lapidus A."/>
            <person name="Bruce D."/>
            <person name="Goodwin L."/>
            <person name="Pitluck S."/>
            <person name="Peters L."/>
            <person name="Kyrpides N."/>
            <person name="Mavromatis K."/>
            <person name="Ivanova N."/>
            <person name="Ovchinnikova G."/>
            <person name="Teshima H."/>
            <person name="Detter J.C."/>
            <person name="Han C."/>
            <person name="Land M."/>
            <person name="Hauser L."/>
            <person name="Markowitz V."/>
            <person name="Cheng J.-F."/>
            <person name="Hugenholtz P."/>
            <person name="Woyke T."/>
            <person name="Wu D."/>
            <person name="Spring S."/>
            <person name="Schueler E."/>
            <person name="Brambilla E."/>
            <person name="Klenk H.-P."/>
            <person name="Eisen J.A."/>
        </authorList>
    </citation>
    <scope>NUCLEOTIDE SEQUENCE [LARGE SCALE GENOMIC DNA]</scope>
    <source>
        <strain evidence="2">ATCC 700848 / DSM 11109 / ASRB2</strain>
    </source>
</reference>
<name>F2NDY9_DESAR</name>
<dbReference type="Proteomes" id="UP000000483">
    <property type="component" value="Chromosome"/>
</dbReference>
<reference evidence="1 2" key="1">
    <citation type="journal article" date="2011" name="Stand. Genomic Sci.">
        <title>Complete genome sequence of the acetate-degrading sulfate reducer Desulfobacca acetoxidans type strain (ASRB2).</title>
        <authorList>
            <person name="Goker M."/>
            <person name="Teshima H."/>
            <person name="Lapidus A."/>
            <person name="Nolan M."/>
            <person name="Lucas S."/>
            <person name="Hammon N."/>
            <person name="Deshpande S."/>
            <person name="Cheng J.F."/>
            <person name="Tapia R."/>
            <person name="Han C."/>
            <person name="Goodwin L."/>
            <person name="Pitluck S."/>
            <person name="Huntemann M."/>
            <person name="Liolios K."/>
            <person name="Ivanova N."/>
            <person name="Pagani I."/>
            <person name="Mavromatis K."/>
            <person name="Ovchinikova G."/>
            <person name="Pati A."/>
            <person name="Chen A."/>
            <person name="Palaniappan K."/>
            <person name="Land M."/>
            <person name="Hauser L."/>
            <person name="Brambilla E.M."/>
            <person name="Rohde M."/>
            <person name="Spring S."/>
            <person name="Detter J.C."/>
            <person name="Woyke T."/>
            <person name="Bristow J."/>
            <person name="Eisen J.A."/>
            <person name="Markowitz V."/>
            <person name="Hugenholtz P."/>
            <person name="Kyrpides N.C."/>
            <person name="Klenk H.P."/>
        </authorList>
    </citation>
    <scope>NUCLEOTIDE SEQUENCE [LARGE SCALE GENOMIC DNA]</scope>
    <source>
        <strain evidence="2">ATCC 700848 / DSM 11109 / ASRB2</strain>
    </source>
</reference>
<keyword evidence="2" id="KW-1185">Reference proteome</keyword>
<sequence>MQLLNIRRATAWRLILLFLALLIIVHCGLKKKPLSPGAQKFKQEIQSLIGVLAPSLIEPIQKRDIPAIHTSLAKHLETHDSICITCSFRVGVLDRQGIVLATYPKIGLAGINFSTYQTVTEALQRGRIGSQPIFTPQGEADFIICAPVNRGSKIIGALALAVRSIDLENKWGISKKEFPSIDFNTGSGLASSWSE</sequence>